<evidence type="ECO:0000256" key="3">
    <source>
        <dbReference type="ARBA" id="ARBA00022741"/>
    </source>
</evidence>
<dbReference type="EMBL" id="BMAW01055665">
    <property type="protein sequence ID" value="GFT02165.1"/>
    <property type="molecule type" value="Genomic_DNA"/>
</dbReference>
<dbReference type="GO" id="GO:0046872">
    <property type="term" value="F:metal ion binding"/>
    <property type="evidence" value="ECO:0007669"/>
    <property type="project" value="UniProtKB-KW"/>
</dbReference>
<dbReference type="PRINTS" id="PR00449">
    <property type="entry name" value="RASTRNSFRMNG"/>
</dbReference>
<keyword evidence="6" id="KW-0479">Metal-binding</keyword>
<name>A0A8X6N9V0_NEPPI</name>
<evidence type="ECO:0000256" key="7">
    <source>
        <dbReference type="SAM" id="Phobius"/>
    </source>
</evidence>
<feature type="binding site" evidence="5">
    <location>
        <position position="115"/>
    </location>
    <ligand>
        <name>GTP</name>
        <dbReference type="ChEBI" id="CHEBI:37565"/>
    </ligand>
</feature>
<keyword evidence="9" id="KW-1185">Reference proteome</keyword>
<comment type="caution">
    <text evidence="8">The sequence shown here is derived from an EMBL/GenBank/DDBJ whole genome shotgun (WGS) entry which is preliminary data.</text>
</comment>
<keyword evidence="2" id="KW-0519">Myristate</keyword>
<feature type="transmembrane region" description="Helical" evidence="7">
    <location>
        <begin position="12"/>
        <end position="33"/>
    </location>
</feature>
<dbReference type="PROSITE" id="PS51417">
    <property type="entry name" value="ARF"/>
    <property type="match status" value="1"/>
</dbReference>
<evidence type="ECO:0000313" key="8">
    <source>
        <dbReference type="EMBL" id="GFT02165.1"/>
    </source>
</evidence>
<reference evidence="8" key="1">
    <citation type="submission" date="2020-08" db="EMBL/GenBank/DDBJ databases">
        <title>Multicomponent nature underlies the extraordinary mechanical properties of spider dragline silk.</title>
        <authorList>
            <person name="Kono N."/>
            <person name="Nakamura H."/>
            <person name="Mori M."/>
            <person name="Yoshida Y."/>
            <person name="Ohtoshi R."/>
            <person name="Malay A.D."/>
            <person name="Moran D.A.P."/>
            <person name="Tomita M."/>
            <person name="Numata K."/>
            <person name="Arakawa K."/>
        </authorList>
    </citation>
    <scope>NUCLEOTIDE SEQUENCE</scope>
</reference>
<evidence type="ECO:0000256" key="5">
    <source>
        <dbReference type="PIRSR" id="PIRSR606689-1"/>
    </source>
</evidence>
<feature type="binding site" evidence="6">
    <location>
        <position position="71"/>
    </location>
    <ligand>
        <name>Mg(2+)</name>
        <dbReference type="ChEBI" id="CHEBI:18420"/>
    </ligand>
</feature>
<keyword evidence="7" id="KW-1133">Transmembrane helix</keyword>
<dbReference type="SMART" id="SM00177">
    <property type="entry name" value="ARF"/>
    <property type="match status" value="1"/>
</dbReference>
<gene>
    <name evidence="8" type="primary">ARL3_1</name>
    <name evidence="8" type="ORF">NPIL_566541</name>
</gene>
<dbReference type="AlphaFoldDB" id="A0A8X6N9V0"/>
<comment type="similarity">
    <text evidence="1">Belongs to the small GTPase superfamily. Arf family.</text>
</comment>
<organism evidence="8 9">
    <name type="scientific">Nephila pilipes</name>
    <name type="common">Giant wood spider</name>
    <name type="synonym">Nephila maculata</name>
    <dbReference type="NCBI Taxonomy" id="299642"/>
    <lineage>
        <taxon>Eukaryota</taxon>
        <taxon>Metazoa</taxon>
        <taxon>Ecdysozoa</taxon>
        <taxon>Arthropoda</taxon>
        <taxon>Chelicerata</taxon>
        <taxon>Arachnida</taxon>
        <taxon>Araneae</taxon>
        <taxon>Araneomorphae</taxon>
        <taxon>Entelegynae</taxon>
        <taxon>Araneoidea</taxon>
        <taxon>Nephilidae</taxon>
        <taxon>Nephila</taxon>
    </lineage>
</organism>
<feature type="binding site" evidence="5">
    <location>
        <begin position="171"/>
        <end position="174"/>
    </location>
    <ligand>
        <name>GTP</name>
        <dbReference type="ChEBI" id="CHEBI:37565"/>
    </ligand>
</feature>
<dbReference type="PANTHER" id="PTHR45697">
    <property type="entry name" value="ADP-RIBOSYLATION FACTOR-LIKE PROTEIN 2-RELATED"/>
    <property type="match status" value="1"/>
</dbReference>
<dbReference type="InterPro" id="IPR044612">
    <property type="entry name" value="ARL2/3"/>
</dbReference>
<keyword evidence="6" id="KW-0460">Magnesium</keyword>
<keyword evidence="2" id="KW-0449">Lipoprotein</keyword>
<protein>
    <submittedName>
        <fullName evidence="8">ADP-ribosylation factor-like protein 3</fullName>
    </submittedName>
</protein>
<dbReference type="Pfam" id="PF00025">
    <property type="entry name" value="Arf"/>
    <property type="match status" value="1"/>
</dbReference>
<evidence type="ECO:0000256" key="2">
    <source>
        <dbReference type="ARBA" id="ARBA00022707"/>
    </source>
</evidence>
<dbReference type="InterPro" id="IPR027417">
    <property type="entry name" value="P-loop_NTPase"/>
</dbReference>
<dbReference type="Gene3D" id="3.40.50.300">
    <property type="entry name" value="P-loop containing nucleotide triphosphate hydrolases"/>
    <property type="match status" value="1"/>
</dbReference>
<dbReference type="GO" id="GO:0005525">
    <property type="term" value="F:GTP binding"/>
    <property type="evidence" value="ECO:0007669"/>
    <property type="project" value="UniProtKB-KW"/>
</dbReference>
<dbReference type="OrthoDB" id="25466at2759"/>
<keyword evidence="7" id="KW-0812">Transmembrane</keyword>
<dbReference type="GO" id="GO:0003924">
    <property type="term" value="F:GTPase activity"/>
    <property type="evidence" value="ECO:0007669"/>
    <property type="project" value="InterPro"/>
</dbReference>
<evidence type="ECO:0000256" key="1">
    <source>
        <dbReference type="ARBA" id="ARBA00010290"/>
    </source>
</evidence>
<dbReference type="InterPro" id="IPR006689">
    <property type="entry name" value="Small_GTPase_ARF/SAR"/>
</dbReference>
<keyword evidence="4 5" id="KW-0342">GTP-binding</keyword>
<proteinExistence type="inferred from homology"/>
<feature type="binding site" evidence="5">
    <location>
        <begin position="64"/>
        <end position="71"/>
    </location>
    <ligand>
        <name>GTP</name>
        <dbReference type="ChEBI" id="CHEBI:37565"/>
    </ligand>
</feature>
<evidence type="ECO:0000256" key="6">
    <source>
        <dbReference type="PIRSR" id="PIRSR606689-2"/>
    </source>
</evidence>
<keyword evidence="7" id="KW-0472">Membrane</keyword>
<evidence type="ECO:0000256" key="4">
    <source>
        <dbReference type="ARBA" id="ARBA00023134"/>
    </source>
</evidence>
<dbReference type="Proteomes" id="UP000887013">
    <property type="component" value="Unassembled WGS sequence"/>
</dbReference>
<accession>A0A8X6N9V0</accession>
<dbReference type="SUPFAM" id="SSF52540">
    <property type="entry name" value="P-loop containing nucleoside triphosphate hydrolases"/>
    <property type="match status" value="1"/>
</dbReference>
<evidence type="ECO:0000313" key="9">
    <source>
        <dbReference type="Proteomes" id="UP000887013"/>
    </source>
</evidence>
<keyword evidence="3 5" id="KW-0547">Nucleotide-binding</keyword>
<sequence>MSILQSAVENKWSKACLIVGGCAVVGLSAYKFFSYYQKKNRLVDEGFEEIPVVDDSVKKIVVLGLKGTGKSTFISQLSKTPDNNKILRQGRINGLSILSLQCGSGMILNFAEMAGSESIRIYWSNLLQDTDLLIYLVDSTDEHRLADSVKELRIVTACDKLRNLRIIILANKQDLQNAASPKEVEAAFGIPELSNRIEVFPLEMPPDVDGIDQSLLKVKNTVIMTCMNK</sequence>